<evidence type="ECO:0000259" key="7">
    <source>
        <dbReference type="Pfam" id="PF03787"/>
    </source>
</evidence>
<dbReference type="InterPro" id="IPR010173">
    <property type="entry name" value="CRISPR-assoc_Csm5"/>
</dbReference>
<protein>
    <recommendedName>
        <fullName evidence="3">CRISPR system Cms protein Csm5</fullName>
    </recommendedName>
    <alternativeName>
        <fullName evidence="6">CRISPR type III A-associated protein Csm5</fullName>
    </alternativeName>
</protein>
<comment type="similarity">
    <text evidence="2">Belongs to the CRISPR-associated Csm5 family.</text>
</comment>
<gene>
    <name evidence="8" type="primary">csm5</name>
    <name evidence="8" type="ORF">ENN90_14700</name>
</gene>
<proteinExistence type="inferred from homology"/>
<accession>A0A831LPU7</accession>
<dbReference type="GO" id="GO:0003723">
    <property type="term" value="F:RNA binding"/>
    <property type="evidence" value="ECO:0007669"/>
    <property type="project" value="UniProtKB-KW"/>
</dbReference>
<dbReference type="InterPro" id="IPR005537">
    <property type="entry name" value="RAMP_III_fam"/>
</dbReference>
<keyword evidence="5" id="KW-0051">Antiviral defense</keyword>
<evidence type="ECO:0000313" key="8">
    <source>
        <dbReference type="EMBL" id="HDR52844.1"/>
    </source>
</evidence>
<dbReference type="Proteomes" id="UP000886047">
    <property type="component" value="Unassembled WGS sequence"/>
</dbReference>
<evidence type="ECO:0000256" key="4">
    <source>
        <dbReference type="ARBA" id="ARBA00022884"/>
    </source>
</evidence>
<dbReference type="Pfam" id="PF03787">
    <property type="entry name" value="RAMPs"/>
    <property type="match status" value="1"/>
</dbReference>
<evidence type="ECO:0000256" key="5">
    <source>
        <dbReference type="ARBA" id="ARBA00023118"/>
    </source>
</evidence>
<comment type="function">
    <text evidence="1">This subunit might be involved in maturation of a crRNA intermediate to its mature form.</text>
</comment>
<evidence type="ECO:0000256" key="2">
    <source>
        <dbReference type="ARBA" id="ARBA00006680"/>
    </source>
</evidence>
<reference evidence="8" key="1">
    <citation type="journal article" date="2020" name="mSystems">
        <title>Genome- and Community-Level Interaction Insights into Carbon Utilization and Element Cycling Functions of Hydrothermarchaeota in Hydrothermal Sediment.</title>
        <authorList>
            <person name="Zhou Z."/>
            <person name="Liu Y."/>
            <person name="Xu W."/>
            <person name="Pan J."/>
            <person name="Luo Z.H."/>
            <person name="Li M."/>
        </authorList>
    </citation>
    <scope>NUCLEOTIDE SEQUENCE [LARGE SCALE GENOMIC DNA]</scope>
    <source>
        <strain evidence="8">SpSt-1217</strain>
    </source>
</reference>
<organism evidence="8">
    <name type="scientific">Mariniphaga anaerophila</name>
    <dbReference type="NCBI Taxonomy" id="1484053"/>
    <lineage>
        <taxon>Bacteria</taxon>
        <taxon>Pseudomonadati</taxon>
        <taxon>Bacteroidota</taxon>
        <taxon>Bacteroidia</taxon>
        <taxon>Marinilabiliales</taxon>
        <taxon>Prolixibacteraceae</taxon>
        <taxon>Mariniphaga</taxon>
    </lineage>
</organism>
<dbReference type="PANTHER" id="PTHR38007">
    <property type="entry name" value="CRISPR SYSTEM CMS PROTEIN CSM5"/>
    <property type="match status" value="1"/>
</dbReference>
<evidence type="ECO:0000256" key="3">
    <source>
        <dbReference type="ARBA" id="ARBA00016113"/>
    </source>
</evidence>
<name>A0A831LPU7_9BACT</name>
<dbReference type="NCBIfam" id="TIGR01899">
    <property type="entry name" value="cas_TM1807_csm5"/>
    <property type="match status" value="1"/>
</dbReference>
<feature type="domain" description="CRISPR type III-associated protein" evidence="7">
    <location>
        <begin position="5"/>
        <end position="255"/>
    </location>
</feature>
<evidence type="ECO:0000256" key="1">
    <source>
        <dbReference type="ARBA" id="ARBA00003088"/>
    </source>
</evidence>
<dbReference type="EMBL" id="DSDK01000824">
    <property type="protein sequence ID" value="HDR52844.1"/>
    <property type="molecule type" value="Genomic_DNA"/>
</dbReference>
<comment type="caution">
    <text evidence="8">The sequence shown here is derived from an EMBL/GenBank/DDBJ whole genome shotgun (WGS) entry which is preliminary data.</text>
</comment>
<sequence length="361" mass="41847">MISVKLKTLTPLHIGSGRELARDVEFIEMKKEIGVIDERKILELIGEENIGTWVAKIEKQEPLLDYLKIRKPDVTLRDVSKYTMPLFANNFRMVKTLKEQLHDGMGRPLIPGSSIKGAIRTVILNIVLKELNHNWKEYELKGIRENNLQYTSEKKLNSLRFTDKSIQSTIFGRDPNHDFMRFVKLGDALFSNEDLITLSVLSLNYLNGKTKRDEKLLQLTEAIGADAETTFRMKLDLDLWQKNIDFKEIRKNIPGFLKDLPSLFKALNSFTIDLLKGEIEFWKEDKNLKPVEDYMQECEKLLQTCKNCNDNEAVLRLGHGSGWLFMTGGWIKNPDFINDQGTDNLYDKIIDKTRPANFRYK</sequence>
<evidence type="ECO:0000256" key="6">
    <source>
        <dbReference type="ARBA" id="ARBA00031720"/>
    </source>
</evidence>
<dbReference type="GO" id="GO:0051607">
    <property type="term" value="P:defense response to virus"/>
    <property type="evidence" value="ECO:0007669"/>
    <property type="project" value="UniProtKB-KW"/>
</dbReference>
<feature type="non-terminal residue" evidence="8">
    <location>
        <position position="361"/>
    </location>
</feature>
<dbReference type="AlphaFoldDB" id="A0A831LPU7"/>
<dbReference type="PANTHER" id="PTHR38007:SF1">
    <property type="entry name" value="CRISPR SYSTEM CMS PROTEIN CSM5"/>
    <property type="match status" value="1"/>
</dbReference>
<keyword evidence="4" id="KW-0694">RNA-binding</keyword>